<keyword evidence="7" id="KW-1185">Reference proteome</keyword>
<dbReference type="InterPro" id="IPR006204">
    <property type="entry name" value="GHMP_kinase_N_dom"/>
</dbReference>
<dbReference type="OrthoDB" id="9812992at2"/>
<dbReference type="AlphaFoldDB" id="A0A364NYA3"/>
<keyword evidence="2 6" id="KW-0418">Kinase</keyword>
<dbReference type="SUPFAM" id="SSF54211">
    <property type="entry name" value="Ribosomal protein S5 domain 2-like"/>
    <property type="match status" value="1"/>
</dbReference>
<feature type="domain" description="GHMP kinase N-terminal" evidence="4">
    <location>
        <begin position="74"/>
        <end position="157"/>
    </location>
</feature>
<dbReference type="Pfam" id="PF00288">
    <property type="entry name" value="GHMP_kinases_N"/>
    <property type="match status" value="1"/>
</dbReference>
<accession>A0A364NYA3</accession>
<gene>
    <name evidence="6" type="ORF">CU669_11325</name>
</gene>
<dbReference type="PIRSF" id="PIRSF036406">
    <property type="entry name" value="Hept_kin"/>
    <property type="match status" value="1"/>
</dbReference>
<dbReference type="SUPFAM" id="SSF55060">
    <property type="entry name" value="GHMP Kinase, C-terminal domain"/>
    <property type="match status" value="1"/>
</dbReference>
<dbReference type="GO" id="GO:0005829">
    <property type="term" value="C:cytosol"/>
    <property type="evidence" value="ECO:0007669"/>
    <property type="project" value="TreeGrafter"/>
</dbReference>
<proteinExistence type="predicted"/>
<evidence type="ECO:0000256" key="1">
    <source>
        <dbReference type="ARBA" id="ARBA00022741"/>
    </source>
</evidence>
<name>A0A364NYA3_9PROT</name>
<keyword evidence="2 6" id="KW-0808">Transferase</keyword>
<comment type="caution">
    <text evidence="6">The sequence shown here is derived from an EMBL/GenBank/DDBJ whole genome shotgun (WGS) entry which is preliminary data.</text>
</comment>
<dbReference type="PANTHER" id="PTHR10457:SF29">
    <property type="entry name" value="LMBP PROTEIN"/>
    <property type="match status" value="1"/>
</dbReference>
<keyword evidence="1" id="KW-0547">Nucleotide-binding</keyword>
<dbReference type="GO" id="GO:0006012">
    <property type="term" value="P:galactose metabolic process"/>
    <property type="evidence" value="ECO:0007669"/>
    <property type="project" value="TreeGrafter"/>
</dbReference>
<dbReference type="PRINTS" id="PR00960">
    <property type="entry name" value="LMBPPROTEIN"/>
</dbReference>
<evidence type="ECO:0000256" key="2">
    <source>
        <dbReference type="ARBA" id="ARBA00022777"/>
    </source>
</evidence>
<dbReference type="EMBL" id="PGTO01000007">
    <property type="protein sequence ID" value="RAU21885.1"/>
    <property type="molecule type" value="Genomic_DNA"/>
</dbReference>
<feature type="domain" description="GHMP kinase C-terminal" evidence="5">
    <location>
        <begin position="237"/>
        <end position="308"/>
    </location>
</feature>
<evidence type="ECO:0000313" key="6">
    <source>
        <dbReference type="EMBL" id="RAU21885.1"/>
    </source>
</evidence>
<dbReference type="Gene3D" id="3.30.230.120">
    <property type="match status" value="1"/>
</dbReference>
<protein>
    <submittedName>
        <fullName evidence="6">Kinase</fullName>
    </submittedName>
</protein>
<dbReference type="Pfam" id="PF08544">
    <property type="entry name" value="GHMP_kinases_C"/>
    <property type="match status" value="1"/>
</dbReference>
<dbReference type="GO" id="GO:0004335">
    <property type="term" value="F:galactokinase activity"/>
    <property type="evidence" value="ECO:0007669"/>
    <property type="project" value="TreeGrafter"/>
</dbReference>
<dbReference type="RefSeq" id="WP_112144702.1">
    <property type="nucleotide sequence ID" value="NZ_PGTO01000007.1"/>
</dbReference>
<dbReference type="InterPro" id="IPR036554">
    <property type="entry name" value="GHMP_kinase_C_sf"/>
</dbReference>
<sequence>MIISRTPFRVSLFGGGSDYPAWFRQHGGAVVGFTIDKYCYITLRTLPPFFEHKHRIAYSKVETVDDIADIQHPAVRAVLTEMGVSSGVEIHHDGDLPARSGMGSSSSFTVGLINTLLAKQGRMATKKQLAQEAIRIEQNVIGENVGSQDQVWAAYGGMNRITFLRDDTFDVVPLIIPVERRRAMLGSLMLFFTGFSRYADKIAAKQIANLANREAHVHKMVAMVDEAVAIMGSDGRQLDDLGRLLHDSWRLKRELADAVTTPEIDEIYQAAMDAGAIGGKLLGAGGGGFVLFYVKPELQAKVRERLKSLIHVDFNIDNSGSKIVVYEPNGLENS</sequence>
<evidence type="ECO:0000259" key="4">
    <source>
        <dbReference type="Pfam" id="PF00288"/>
    </source>
</evidence>
<reference evidence="6 7" key="1">
    <citation type="submission" date="2017-11" db="EMBL/GenBank/DDBJ databases">
        <title>Draft genome sequence of magnetotactic bacterium Magnetospirillum kuznetsovii LBB-42.</title>
        <authorList>
            <person name="Grouzdev D.S."/>
            <person name="Rysina M.S."/>
            <person name="Baslerov R.V."/>
            <person name="Koziaeva V."/>
        </authorList>
    </citation>
    <scope>NUCLEOTIDE SEQUENCE [LARGE SCALE GENOMIC DNA]</scope>
    <source>
        <strain evidence="6 7">LBB-42</strain>
    </source>
</reference>
<dbReference type="GO" id="GO:0005524">
    <property type="term" value="F:ATP binding"/>
    <property type="evidence" value="ECO:0007669"/>
    <property type="project" value="UniProtKB-KW"/>
</dbReference>
<keyword evidence="3" id="KW-0067">ATP-binding</keyword>
<dbReference type="InterPro" id="IPR013750">
    <property type="entry name" value="GHMP_kinase_C_dom"/>
</dbReference>
<organism evidence="6 7">
    <name type="scientific">Paramagnetospirillum kuznetsovii</name>
    <dbReference type="NCBI Taxonomy" id="2053833"/>
    <lineage>
        <taxon>Bacteria</taxon>
        <taxon>Pseudomonadati</taxon>
        <taxon>Pseudomonadota</taxon>
        <taxon>Alphaproteobacteria</taxon>
        <taxon>Rhodospirillales</taxon>
        <taxon>Magnetospirillaceae</taxon>
        <taxon>Paramagnetospirillum</taxon>
    </lineage>
</organism>
<dbReference type="InterPro" id="IPR020568">
    <property type="entry name" value="Ribosomal_Su5_D2-typ_SF"/>
</dbReference>
<evidence type="ECO:0000256" key="3">
    <source>
        <dbReference type="ARBA" id="ARBA00022840"/>
    </source>
</evidence>
<evidence type="ECO:0000259" key="5">
    <source>
        <dbReference type="Pfam" id="PF08544"/>
    </source>
</evidence>
<dbReference type="InterPro" id="IPR014606">
    <property type="entry name" value="Heptose_7-P_kinase"/>
</dbReference>
<dbReference type="PANTHER" id="PTHR10457">
    <property type="entry name" value="MEVALONATE KINASE/GALACTOKINASE"/>
    <property type="match status" value="1"/>
</dbReference>
<dbReference type="Proteomes" id="UP000251075">
    <property type="component" value="Unassembled WGS sequence"/>
</dbReference>
<dbReference type="InterPro" id="IPR001174">
    <property type="entry name" value="HddA/FKP"/>
</dbReference>
<evidence type="ECO:0000313" key="7">
    <source>
        <dbReference type="Proteomes" id="UP000251075"/>
    </source>
</evidence>